<dbReference type="Proteomes" id="UP000774750">
    <property type="component" value="Unassembled WGS sequence"/>
</dbReference>
<accession>A0A938X895</accession>
<sequence>MDQSAFAETHVSTRRIYEGKIINVRVDDVLLPNGNEATREIVEHNGAACVVPVTDDGKVYMVRQYRYPFARMVLEIPAGKLDAGESPADAANRELEEEIGMRASELIYMGEFCPSVAYDTEVIHMFLATGLTKSVQHLDDDEFLSVEVYDLNEVVRMAMDNELIDGKTIAAILKAKRILETKGANA</sequence>
<dbReference type="EMBL" id="JACJKY010000025">
    <property type="protein sequence ID" value="MBM6921755.1"/>
    <property type="molecule type" value="Genomic_DNA"/>
</dbReference>
<evidence type="ECO:0000313" key="5">
    <source>
        <dbReference type="EMBL" id="MBM6921755.1"/>
    </source>
</evidence>
<evidence type="ECO:0000313" key="6">
    <source>
        <dbReference type="Proteomes" id="UP000774750"/>
    </source>
</evidence>
<organism evidence="5 6">
    <name type="scientific">Merdimmobilis hominis</name>
    <dbReference type="NCBI Taxonomy" id="2897707"/>
    <lineage>
        <taxon>Bacteria</taxon>
        <taxon>Bacillati</taxon>
        <taxon>Bacillota</taxon>
        <taxon>Clostridia</taxon>
        <taxon>Eubacteriales</taxon>
        <taxon>Oscillospiraceae</taxon>
        <taxon>Merdimmobilis</taxon>
    </lineage>
</organism>
<dbReference type="PROSITE" id="PS00893">
    <property type="entry name" value="NUDIX_BOX"/>
    <property type="match status" value="1"/>
</dbReference>
<comment type="caution">
    <text evidence="5">The sequence shown here is derived from an EMBL/GenBank/DDBJ whole genome shotgun (WGS) entry which is preliminary data.</text>
</comment>
<reference evidence="5" key="1">
    <citation type="submission" date="2020-08" db="EMBL/GenBank/DDBJ databases">
        <authorList>
            <person name="Cejkova D."/>
            <person name="Kubasova T."/>
            <person name="Jahodarova E."/>
            <person name="Rychlik I."/>
        </authorList>
    </citation>
    <scope>NUCLEOTIDE SEQUENCE</scope>
    <source>
        <strain evidence="5">An559</strain>
    </source>
</reference>
<dbReference type="PROSITE" id="PS51462">
    <property type="entry name" value="NUDIX"/>
    <property type="match status" value="1"/>
</dbReference>
<evidence type="ECO:0000256" key="2">
    <source>
        <dbReference type="ARBA" id="ARBA00022801"/>
    </source>
</evidence>
<dbReference type="GO" id="GO:0019693">
    <property type="term" value="P:ribose phosphate metabolic process"/>
    <property type="evidence" value="ECO:0007669"/>
    <property type="project" value="TreeGrafter"/>
</dbReference>
<dbReference type="GO" id="GO:0016462">
    <property type="term" value="F:pyrophosphatase activity"/>
    <property type="evidence" value="ECO:0007669"/>
    <property type="project" value="UniProtKB-ARBA"/>
</dbReference>
<dbReference type="PANTHER" id="PTHR11839:SF18">
    <property type="entry name" value="NUDIX HYDROLASE DOMAIN-CONTAINING PROTEIN"/>
    <property type="match status" value="1"/>
</dbReference>
<keyword evidence="6" id="KW-1185">Reference proteome</keyword>
<dbReference type="InterPro" id="IPR020084">
    <property type="entry name" value="NUDIX_hydrolase_CS"/>
</dbReference>
<dbReference type="PANTHER" id="PTHR11839">
    <property type="entry name" value="UDP/ADP-SUGAR PYROPHOSPHATASE"/>
    <property type="match status" value="1"/>
</dbReference>
<dbReference type="InterPro" id="IPR000086">
    <property type="entry name" value="NUDIX_hydrolase_dom"/>
</dbReference>
<dbReference type="Pfam" id="PF00293">
    <property type="entry name" value="NUDIX"/>
    <property type="match status" value="1"/>
</dbReference>
<protein>
    <submittedName>
        <fullName evidence="5">NUDIX hydrolase</fullName>
    </submittedName>
</protein>
<gene>
    <name evidence="5" type="ORF">H6A12_11400</name>
</gene>
<dbReference type="GO" id="GO:0005829">
    <property type="term" value="C:cytosol"/>
    <property type="evidence" value="ECO:0007669"/>
    <property type="project" value="TreeGrafter"/>
</dbReference>
<dbReference type="GO" id="GO:0006753">
    <property type="term" value="P:nucleoside phosphate metabolic process"/>
    <property type="evidence" value="ECO:0007669"/>
    <property type="project" value="TreeGrafter"/>
</dbReference>
<feature type="domain" description="Nudix hydrolase" evidence="4">
    <location>
        <begin position="42"/>
        <end position="171"/>
    </location>
</feature>
<dbReference type="PRINTS" id="PR00502">
    <property type="entry name" value="NUDIXFAMILY"/>
</dbReference>
<evidence type="ECO:0000259" key="4">
    <source>
        <dbReference type="PROSITE" id="PS51462"/>
    </source>
</evidence>
<dbReference type="AlphaFoldDB" id="A0A938X895"/>
<name>A0A938X895_9FIRM</name>
<dbReference type="InterPro" id="IPR015797">
    <property type="entry name" value="NUDIX_hydrolase-like_dom_sf"/>
</dbReference>
<keyword evidence="2 3" id="KW-0378">Hydrolase</keyword>
<dbReference type="InterPro" id="IPR020476">
    <property type="entry name" value="Nudix_hydrolase"/>
</dbReference>
<comment type="cofactor">
    <cofactor evidence="1">
        <name>Mg(2+)</name>
        <dbReference type="ChEBI" id="CHEBI:18420"/>
    </cofactor>
</comment>
<dbReference type="Gene3D" id="3.90.79.10">
    <property type="entry name" value="Nucleoside Triphosphate Pyrophosphohydrolase"/>
    <property type="match status" value="1"/>
</dbReference>
<dbReference type="SUPFAM" id="SSF55811">
    <property type="entry name" value="Nudix"/>
    <property type="match status" value="1"/>
</dbReference>
<dbReference type="RefSeq" id="WP_204447981.1">
    <property type="nucleotide sequence ID" value="NZ_JACJKY010000025.1"/>
</dbReference>
<evidence type="ECO:0000256" key="3">
    <source>
        <dbReference type="RuleBase" id="RU003476"/>
    </source>
</evidence>
<dbReference type="FunFam" id="3.90.79.10:FF:000024">
    <property type="entry name" value="ADP-ribose pyrophosphatase"/>
    <property type="match status" value="1"/>
</dbReference>
<evidence type="ECO:0000256" key="1">
    <source>
        <dbReference type="ARBA" id="ARBA00001946"/>
    </source>
</evidence>
<proteinExistence type="inferred from homology"/>
<reference evidence="5" key="2">
    <citation type="journal article" date="2021" name="Sci. Rep.">
        <title>The distribution of antibiotic resistance genes in chicken gut microbiota commensals.</title>
        <authorList>
            <person name="Juricova H."/>
            <person name="Matiasovicova J."/>
            <person name="Kubasova T."/>
            <person name="Cejkova D."/>
            <person name="Rychlik I."/>
        </authorList>
    </citation>
    <scope>NUCLEOTIDE SEQUENCE</scope>
    <source>
        <strain evidence="5">An559</strain>
    </source>
</reference>
<comment type="similarity">
    <text evidence="3">Belongs to the Nudix hydrolase family.</text>
</comment>